<dbReference type="EMBL" id="KK198759">
    <property type="protein sequence ID" value="KCW62949.1"/>
    <property type="molecule type" value="Genomic_DNA"/>
</dbReference>
<sequence length="1640" mass="187246">MAEVVLGAVSIVSGCLVAPVNRLCGYVISYEGDVRKLKAKVAELGNARQNVQDSIKDAQNNVKPIKAHVNKWMEDVEKDTKEAHRVLDDEERTKKTCFYRWLPNVRNRLGREARRKAEDIQGLIDRKPFGEVYDDPPPGLVDGTSDVISSAGDRGDTTFDSRASILEDIMNALYDEEHKVIGVYGPGGVGKTTLLEEVNKKLRKEGRPFNMIVKAKVSQTPDLNDIQYQIADDLNLNLKDKQSQQGRRDLLFQRLQKDPNEKVLIILDDLWKEFDLKEVGIPSGDESRGCKLLLTSRFKNVLEQMKCDTPIFHLEGLKNDEAFRLFEKMVGDRLKDNEQLKTIADQVVKKLAGLPLLIISVASFLKEKDECAWRNAQIEIDESNKEKKETIVKLSYNHLKSEDAKTLFLLCGLIGGTIQVETLLVLGMGLGLFGEFRRTMQDSRDRLNTILDELRSACLLLDGGDDKNDVTIHDLYSEVVVSTPFRGQDSLIMNSNYGSWSKEKLEKCWAICLADVDQKRLDELMKCRSLPDLKILMLSQPEGWRWKQVHEREVGDCSGLLDFTYMEELPVLYFCSMHIARFPRSIKILKNLHSLYLDHCNVDDVAILGELEALQILSLVGCALSRLPKEIRNLTSLRSLNLSNCKELWTIEPGVLECLINLEELYLRGSFDRWMGKDGIPSKSRNAKLAELKSLTKIVSLEISIRDPSVLLEDDDFPFGNLIKFWINIGDGKGIGGWRTIERKLEGLNTLELNLEEWDIFFSKEWVQKILQKTQCLYLDGLKKFKKNAPELCTEGFRELKYLDSNESPSIEYLANSSNGLPLTAFTILESLFLKNLINLEKICNSLVTPKCFSILKVVNIHQCHRLENLWFLSEMQRLVHLEVLQVRECDSMRAIITDGAGEIEVLAYDTVELPNLRRLKLCELPKMTSFRTSADGAPIQVSLPRLESLVMVGFLGLEEILSSESSLKYNNLKLLHIEGSKSTSSIPKDWILKLPNLESVEIVSCRSTEVVFDLEELKVTGNAEILSRLTELTLFLLPKLQCMCKKDVQLQGISIFRNLEKLYINNTGLSFLFPVFVAKCLREIREIKVMDCPNMMAMIVDEGGRGDGIDDIIKFPLLKRLFMRGCPRVKFFSYPHGKKKSVTTSSDSQDANSDSFFVQKVSLPSLDTLDINGCFEMRESLKWIWHSELPRSSICELATVRIRNCLKLLNVFPSTIIGKLQNLKEVVIEKCDFLESLFDCGSFDANIEQPTVSLPKLERMKIKDASELRCIVKADSQMILGFPSLKEVYVNNCQKLRYLFPNFTATTLEKLERISIDRCDQMKEVVLEKGGGQSKADVMSFPSLRDLSIWNCLNLGAFIRSPTSAKRLLGETAEENNEWSQPFFNEMVTFPNIRSICFGGLQCKELWDNQIPANSFSILKSLGLRNCNNLQHVAPSNIWKRLQLCLEDLKVVSCHSIKIIYEGDGMDTKGGELRWLYLRDLENLMHIWQSDGLPNIMFPNLREIEVVGCSRLETLFPTFTAKFLGQIEELVVNSCEKMELIAEHEKGEEGICTTITFSKLTLLGLFKLPKFRSFLPEKYSLKFPCSEDLEHFPSLKVWSIESCGAEPNQVNVDWEQHYRERLWRKLPRDQYPREQWWRI</sequence>
<dbReference type="Pfam" id="PF00931">
    <property type="entry name" value="NB-ARC"/>
    <property type="match status" value="1"/>
</dbReference>
<dbReference type="PANTHER" id="PTHR33463">
    <property type="entry name" value="NB-ARC DOMAIN-CONTAINING PROTEIN-RELATED"/>
    <property type="match status" value="1"/>
</dbReference>
<dbReference type="Gramene" id="KCW62949">
    <property type="protein sequence ID" value="KCW62949"/>
    <property type="gene ID" value="EUGRSUZ_G00550"/>
</dbReference>
<evidence type="ECO:0000256" key="5">
    <source>
        <dbReference type="SAM" id="Coils"/>
    </source>
</evidence>
<evidence type="ECO:0000256" key="4">
    <source>
        <dbReference type="ARBA" id="ARBA00022840"/>
    </source>
</evidence>
<keyword evidence="3" id="KW-0611">Plant defense</keyword>
<dbReference type="InterPro" id="IPR003593">
    <property type="entry name" value="AAA+_ATPase"/>
</dbReference>
<dbReference type="SUPFAM" id="SSF52047">
    <property type="entry name" value="RNI-like"/>
    <property type="match status" value="1"/>
</dbReference>
<accession>A0A059BAC2</accession>
<organism evidence="7">
    <name type="scientific">Eucalyptus grandis</name>
    <name type="common">Flooded gum</name>
    <dbReference type="NCBI Taxonomy" id="71139"/>
    <lineage>
        <taxon>Eukaryota</taxon>
        <taxon>Viridiplantae</taxon>
        <taxon>Streptophyta</taxon>
        <taxon>Embryophyta</taxon>
        <taxon>Tracheophyta</taxon>
        <taxon>Spermatophyta</taxon>
        <taxon>Magnoliopsida</taxon>
        <taxon>eudicotyledons</taxon>
        <taxon>Gunneridae</taxon>
        <taxon>Pentapetalae</taxon>
        <taxon>rosids</taxon>
        <taxon>malvids</taxon>
        <taxon>Myrtales</taxon>
        <taxon>Myrtaceae</taxon>
        <taxon>Myrtoideae</taxon>
        <taxon>Eucalypteae</taxon>
        <taxon>Eucalyptus</taxon>
    </lineage>
</organism>
<dbReference type="GO" id="GO:0043531">
    <property type="term" value="F:ADP binding"/>
    <property type="evidence" value="ECO:0007669"/>
    <property type="project" value="InterPro"/>
</dbReference>
<dbReference type="GO" id="GO:0005524">
    <property type="term" value="F:ATP binding"/>
    <property type="evidence" value="ECO:0007669"/>
    <property type="project" value="UniProtKB-KW"/>
</dbReference>
<keyword evidence="4" id="KW-0067">ATP-binding</keyword>
<evidence type="ECO:0000313" key="7">
    <source>
        <dbReference type="EMBL" id="KCW62949.1"/>
    </source>
</evidence>
<evidence type="ECO:0000256" key="2">
    <source>
        <dbReference type="ARBA" id="ARBA00022741"/>
    </source>
</evidence>
<dbReference type="PANTHER" id="PTHR33463:SF203">
    <property type="entry name" value="AAA+ ATPASE DOMAIN-CONTAINING PROTEIN"/>
    <property type="match status" value="1"/>
</dbReference>
<name>A0A059BAC2_EUCGR</name>
<dbReference type="SMART" id="SM00382">
    <property type="entry name" value="AAA"/>
    <property type="match status" value="1"/>
</dbReference>
<dbReference type="SUPFAM" id="SSF52058">
    <property type="entry name" value="L domain-like"/>
    <property type="match status" value="2"/>
</dbReference>
<dbReference type="InterPro" id="IPR050905">
    <property type="entry name" value="Plant_NBS-LRR"/>
</dbReference>
<dbReference type="InterPro" id="IPR057135">
    <property type="entry name" value="At4g27190-like_LRR"/>
</dbReference>
<dbReference type="Gene3D" id="1.10.8.430">
    <property type="entry name" value="Helical domain of apoptotic protease-activating factors"/>
    <property type="match status" value="1"/>
</dbReference>
<comment type="similarity">
    <text evidence="1">Belongs to the disease resistance NB-LRR family.</text>
</comment>
<dbReference type="InterPro" id="IPR032675">
    <property type="entry name" value="LRR_dom_sf"/>
</dbReference>
<dbReference type="Gene3D" id="3.40.50.300">
    <property type="entry name" value="P-loop containing nucleotide triphosphate hydrolases"/>
    <property type="match status" value="1"/>
</dbReference>
<dbReference type="InParanoid" id="A0A059BAC2"/>
<feature type="domain" description="AAA+ ATPase" evidence="6">
    <location>
        <begin position="177"/>
        <end position="336"/>
    </location>
</feature>
<evidence type="ECO:0000256" key="1">
    <source>
        <dbReference type="ARBA" id="ARBA00008894"/>
    </source>
</evidence>
<dbReference type="Pfam" id="PF23247">
    <property type="entry name" value="LRR_RPS2"/>
    <property type="match status" value="4"/>
</dbReference>
<dbReference type="InterPro" id="IPR027417">
    <property type="entry name" value="P-loop_NTPase"/>
</dbReference>
<protein>
    <recommendedName>
        <fullName evidence="6">AAA+ ATPase domain-containing protein</fullName>
    </recommendedName>
</protein>
<gene>
    <name evidence="7" type="ORF">EUGRSUZ_G00550</name>
</gene>
<dbReference type="Gene3D" id="3.80.10.10">
    <property type="entry name" value="Ribonuclease Inhibitor"/>
    <property type="match status" value="4"/>
</dbReference>
<dbReference type="STRING" id="71139.A0A059BAC2"/>
<dbReference type="InterPro" id="IPR002182">
    <property type="entry name" value="NB-ARC"/>
</dbReference>
<keyword evidence="2" id="KW-0547">Nucleotide-binding</keyword>
<reference evidence="7" key="1">
    <citation type="submission" date="2013-07" db="EMBL/GenBank/DDBJ databases">
        <title>The genome of Eucalyptus grandis.</title>
        <authorList>
            <person name="Schmutz J."/>
            <person name="Hayes R."/>
            <person name="Myburg A."/>
            <person name="Tuskan G."/>
            <person name="Grattapaglia D."/>
            <person name="Rokhsar D.S."/>
        </authorList>
    </citation>
    <scope>NUCLEOTIDE SEQUENCE</scope>
    <source>
        <tissue evidence="7">Leaf extractions</tissue>
    </source>
</reference>
<keyword evidence="5" id="KW-0175">Coiled coil</keyword>
<feature type="coiled-coil region" evidence="5">
    <location>
        <begin position="34"/>
        <end position="93"/>
    </location>
</feature>
<dbReference type="SUPFAM" id="SSF52540">
    <property type="entry name" value="P-loop containing nucleoside triphosphate hydrolases"/>
    <property type="match status" value="1"/>
</dbReference>
<evidence type="ECO:0000259" key="6">
    <source>
        <dbReference type="SMART" id="SM00382"/>
    </source>
</evidence>
<dbReference type="GO" id="GO:0006952">
    <property type="term" value="P:defense response"/>
    <property type="evidence" value="ECO:0007669"/>
    <property type="project" value="UniProtKB-KW"/>
</dbReference>
<dbReference type="eggNOG" id="KOG4658">
    <property type="taxonomic scope" value="Eukaryota"/>
</dbReference>
<dbReference type="PRINTS" id="PR00364">
    <property type="entry name" value="DISEASERSIST"/>
</dbReference>
<proteinExistence type="inferred from homology"/>
<evidence type="ECO:0000256" key="3">
    <source>
        <dbReference type="ARBA" id="ARBA00022821"/>
    </source>
</evidence>
<dbReference type="InterPro" id="IPR042197">
    <property type="entry name" value="Apaf_helical"/>
</dbReference>
<dbReference type="FunFam" id="3.40.50.300:FF:001091">
    <property type="entry name" value="Probable disease resistance protein At1g61300"/>
    <property type="match status" value="1"/>
</dbReference>